<dbReference type="RefSeq" id="WP_015415212.1">
    <property type="nucleotide sequence ID" value="NC_020409.1"/>
</dbReference>
<dbReference type="BioCyc" id="DPIE1322246:BN4_RS09695-MONOMER"/>
<feature type="binding site" evidence="4">
    <location>
        <position position="66"/>
    </location>
    <ligand>
        <name>(6R)-10-formyltetrahydrofolate</name>
        <dbReference type="ChEBI" id="CHEBI:195366"/>
    </ligand>
</feature>
<keyword evidence="2 4" id="KW-0808">Transferase</keyword>
<organism evidence="6 7">
    <name type="scientific">Pseudodesulfovibrio piezophilus (strain DSM 21447 / JCM 15486 / C1TLV30)</name>
    <name type="common">Desulfovibrio piezophilus</name>
    <dbReference type="NCBI Taxonomy" id="1322246"/>
    <lineage>
        <taxon>Bacteria</taxon>
        <taxon>Pseudomonadati</taxon>
        <taxon>Thermodesulfobacteriota</taxon>
        <taxon>Desulfovibrionia</taxon>
        <taxon>Desulfovibrionales</taxon>
        <taxon>Desulfovibrionaceae</taxon>
    </lineage>
</organism>
<dbReference type="InterPro" id="IPR004607">
    <property type="entry name" value="GART"/>
</dbReference>
<dbReference type="STRING" id="1322246.BN4_11933"/>
<comment type="function">
    <text evidence="4">Catalyzes the transfer of a formyl group from 10-formyltetrahydrofolate to 5-phospho-ribosyl-glycinamide (GAR), producing 5-phospho-ribosyl-N-formylglycinamide (FGAR) and tetrahydrofolate.</text>
</comment>
<dbReference type="GO" id="GO:0004644">
    <property type="term" value="F:phosphoribosylglycinamide formyltransferase activity"/>
    <property type="evidence" value="ECO:0007669"/>
    <property type="project" value="UniProtKB-UniRule"/>
</dbReference>
<proteinExistence type="inferred from homology"/>
<evidence type="ECO:0000256" key="2">
    <source>
        <dbReference type="ARBA" id="ARBA00022679"/>
    </source>
</evidence>
<dbReference type="Pfam" id="PF00551">
    <property type="entry name" value="Formyl_trans_N"/>
    <property type="match status" value="1"/>
</dbReference>
<comment type="similarity">
    <text evidence="4">Belongs to the GART family.</text>
</comment>
<dbReference type="KEGG" id="dpi:BN4_11933"/>
<evidence type="ECO:0000256" key="1">
    <source>
        <dbReference type="ARBA" id="ARBA00005054"/>
    </source>
</evidence>
<dbReference type="HAMAP" id="MF_01930">
    <property type="entry name" value="PurN"/>
    <property type="match status" value="1"/>
</dbReference>
<keyword evidence="7" id="KW-1185">Reference proteome</keyword>
<feature type="binding site" evidence="4">
    <location>
        <begin position="13"/>
        <end position="15"/>
    </location>
    <ligand>
        <name>N(1)-(5-phospho-beta-D-ribosyl)glycinamide</name>
        <dbReference type="ChEBI" id="CHEBI:143788"/>
    </ligand>
</feature>
<dbReference type="SUPFAM" id="SSF53328">
    <property type="entry name" value="Formyltransferase"/>
    <property type="match status" value="1"/>
</dbReference>
<dbReference type="InterPro" id="IPR002376">
    <property type="entry name" value="Formyl_transf_N"/>
</dbReference>
<dbReference type="NCBIfam" id="TIGR00639">
    <property type="entry name" value="PurN"/>
    <property type="match status" value="1"/>
</dbReference>
<evidence type="ECO:0000256" key="3">
    <source>
        <dbReference type="ARBA" id="ARBA00022755"/>
    </source>
</evidence>
<dbReference type="GO" id="GO:0006189">
    <property type="term" value="P:'de novo' IMP biosynthetic process"/>
    <property type="evidence" value="ECO:0007669"/>
    <property type="project" value="UniProtKB-UniRule"/>
</dbReference>
<comment type="catalytic activity">
    <reaction evidence="4">
        <text>N(1)-(5-phospho-beta-D-ribosyl)glycinamide + (6R)-10-formyltetrahydrofolate = N(2)-formyl-N(1)-(5-phospho-beta-D-ribosyl)glycinamide + (6S)-5,6,7,8-tetrahydrofolate + H(+)</text>
        <dbReference type="Rhea" id="RHEA:15053"/>
        <dbReference type="ChEBI" id="CHEBI:15378"/>
        <dbReference type="ChEBI" id="CHEBI:57453"/>
        <dbReference type="ChEBI" id="CHEBI:143788"/>
        <dbReference type="ChEBI" id="CHEBI:147286"/>
        <dbReference type="ChEBI" id="CHEBI:195366"/>
        <dbReference type="EC" id="2.1.2.2"/>
    </reaction>
</comment>
<dbReference type="eggNOG" id="COG0299">
    <property type="taxonomic scope" value="Bacteria"/>
</dbReference>
<evidence type="ECO:0000313" key="6">
    <source>
        <dbReference type="EMBL" id="CCH49168.1"/>
    </source>
</evidence>
<feature type="site" description="Raises pKa of active site His" evidence="4">
    <location>
        <position position="149"/>
    </location>
</feature>
<dbReference type="CDD" id="cd08645">
    <property type="entry name" value="FMT_core_GART"/>
    <property type="match status" value="1"/>
</dbReference>
<evidence type="ECO:0000259" key="5">
    <source>
        <dbReference type="Pfam" id="PF00551"/>
    </source>
</evidence>
<dbReference type="OrthoDB" id="9806170at2"/>
<evidence type="ECO:0000256" key="4">
    <source>
        <dbReference type="HAMAP-Rule" id="MF_01930"/>
    </source>
</evidence>
<feature type="binding site" evidence="4">
    <location>
        <begin position="94"/>
        <end position="97"/>
    </location>
    <ligand>
        <name>(6R)-10-formyltetrahydrofolate</name>
        <dbReference type="ChEBI" id="CHEBI:195366"/>
    </ligand>
</feature>
<dbReference type="EC" id="2.1.2.2" evidence="4"/>
<dbReference type="GO" id="GO:0005829">
    <property type="term" value="C:cytosol"/>
    <property type="evidence" value="ECO:0007669"/>
    <property type="project" value="TreeGrafter"/>
</dbReference>
<dbReference type="UniPathway" id="UPA00074">
    <property type="reaction ID" value="UER00126"/>
</dbReference>
<feature type="active site" description="Proton donor" evidence="4">
    <location>
        <position position="113"/>
    </location>
</feature>
<dbReference type="InterPro" id="IPR036477">
    <property type="entry name" value="Formyl_transf_N_sf"/>
</dbReference>
<comment type="pathway">
    <text evidence="1 4">Purine metabolism; IMP biosynthesis via de novo pathway; N(2)-formyl-N(1)-(5-phospho-D-ribosyl)glycinamide from N(1)-(5-phospho-D-ribosyl)glycinamide (10-formyl THF route): step 1/1.</text>
</comment>
<feature type="domain" description="Formyl transferase N-terminal" evidence="5">
    <location>
        <begin position="5"/>
        <end position="186"/>
    </location>
</feature>
<dbReference type="PANTHER" id="PTHR43369">
    <property type="entry name" value="PHOSPHORIBOSYLGLYCINAMIDE FORMYLTRANSFERASE"/>
    <property type="match status" value="1"/>
</dbReference>
<feature type="binding site" evidence="4">
    <location>
        <position position="111"/>
    </location>
    <ligand>
        <name>(6R)-10-formyltetrahydrofolate</name>
        <dbReference type="ChEBI" id="CHEBI:195366"/>
    </ligand>
</feature>
<reference evidence="6 7" key="1">
    <citation type="journal article" date="2013" name="PLoS ONE">
        <title>The first genomic and proteomic characterization of a deep-sea sulfate reducer: insights into the piezophilic lifestyle of Desulfovibrio piezophilus.</title>
        <authorList>
            <person name="Pradel N."/>
            <person name="Ji B."/>
            <person name="Gimenez G."/>
            <person name="Talla E."/>
            <person name="Lenoble P."/>
            <person name="Garel M."/>
            <person name="Tamburini C."/>
            <person name="Fourquet P."/>
            <person name="Lebrun R."/>
            <person name="Bertin P."/>
            <person name="Denis Y."/>
            <person name="Pophillat M."/>
            <person name="Barbe V."/>
            <person name="Ollivier B."/>
            <person name="Dolla A."/>
        </authorList>
    </citation>
    <scope>NUCLEOTIDE SEQUENCE [LARGE SCALE GENOMIC DNA]</scope>
    <source>
        <strain evidence="7">DSM 10523 / SB164P1</strain>
    </source>
</reference>
<dbReference type="EMBL" id="FO203427">
    <property type="protein sequence ID" value="CCH49168.1"/>
    <property type="molecule type" value="Genomic_DNA"/>
</dbReference>
<sequence length="234" mass="25370">MSLPIAVLVSGSGSNLQSIIDRIEEGVLDAEIKLIVSNKARAYGIERAKKHGIPYKVLLHTDFRSREDFDSALVECITDAGVGEDGLVVMAGFMRIVTSVFLGAFENRVINIHPALLPSFPGVHGQADAADYGVKISGCTVHFVDEQMDHGPVIVQGAVPCQAGEDGDVLGPRILKLEHRVLPQAIQWFGEGRLKIEGRHVELRVAGRPYASQPKADIDPPTHALVWPPLEKGF</sequence>
<evidence type="ECO:0000313" key="7">
    <source>
        <dbReference type="Proteomes" id="UP000011724"/>
    </source>
</evidence>
<dbReference type="Gene3D" id="3.40.50.170">
    <property type="entry name" value="Formyl transferase, N-terminal domain"/>
    <property type="match status" value="1"/>
</dbReference>
<dbReference type="PANTHER" id="PTHR43369:SF2">
    <property type="entry name" value="PHOSPHORIBOSYLGLYCINAMIDE FORMYLTRANSFERASE"/>
    <property type="match status" value="1"/>
</dbReference>
<accession>M1WWJ4</accession>
<dbReference type="AlphaFoldDB" id="M1WWJ4"/>
<reference evidence="7" key="2">
    <citation type="journal article" date="2013" name="Stand. Genomic Sci.">
        <title>Complete genome sequence of Desulfocapsa sulfexigens, a marine deltaproteobacterium specialized in disproportionating inorganic sulfur compounds.</title>
        <authorList>
            <person name="Finster K.W."/>
            <person name="Kjeldsen K.U."/>
            <person name="Kube M."/>
            <person name="Reinhardt R."/>
            <person name="Mussmann M."/>
            <person name="Amann R."/>
            <person name="Schreiber L."/>
        </authorList>
    </citation>
    <scope>NUCLEOTIDE SEQUENCE [LARGE SCALE GENOMIC DNA]</scope>
    <source>
        <strain evidence="7">DSM 10523 / SB164P1</strain>
    </source>
</reference>
<dbReference type="PATRIC" id="fig|879567.3.peg.2047"/>
<gene>
    <name evidence="4" type="primary">purN</name>
    <name evidence="6" type="ordered locus">BN4_11933</name>
</gene>
<keyword evidence="3 4" id="KW-0658">Purine biosynthesis</keyword>
<protein>
    <recommendedName>
        <fullName evidence="4">Phosphoribosylglycinamide formyltransferase</fullName>
        <ecNumber evidence="4">2.1.2.2</ecNumber>
    </recommendedName>
    <alternativeName>
        <fullName evidence="4">5'-phosphoribosylglycinamide transformylase</fullName>
    </alternativeName>
    <alternativeName>
        <fullName evidence="4">GAR transformylase</fullName>
        <shortName evidence="4">GART</shortName>
    </alternativeName>
</protein>
<name>M1WWJ4_PSEP2</name>
<dbReference type="Proteomes" id="UP000011724">
    <property type="component" value="Chromosome"/>
</dbReference>
<dbReference type="HOGENOM" id="CLU_038395_1_0_7"/>